<dbReference type="EMBL" id="KV454538">
    <property type="protein sequence ID" value="ODV69409.1"/>
    <property type="molecule type" value="Genomic_DNA"/>
</dbReference>
<comment type="subcellular location">
    <subcellularLocation>
        <location evidence="1">Endoplasmic reticulum membrane</location>
        <topology evidence="1">Multi-pass membrane protein</topology>
    </subcellularLocation>
</comment>
<evidence type="ECO:0000313" key="12">
    <source>
        <dbReference type="Proteomes" id="UP000095085"/>
    </source>
</evidence>
<dbReference type="GO" id="GO:0042392">
    <property type="term" value="F:sphingosine-1-phosphate phosphatase activity"/>
    <property type="evidence" value="ECO:0007669"/>
    <property type="project" value="TreeGrafter"/>
</dbReference>
<evidence type="ECO:0000256" key="2">
    <source>
        <dbReference type="ARBA" id="ARBA00022692"/>
    </source>
</evidence>
<dbReference type="STRING" id="984485.A0A1E4RQ59"/>
<sequence>MTQQFVAKASIESPSGEKQTEATVKDAGNKPNDHYKSRLSPLRYKIRSKCLPIVRKETEILYSLQTKLRNPILDFYFAWTANLASHTFYVLMLPLPIWFGAGKLSRDLIYVLGFGIYITGFLKDYLCLPRPRSPPLHRITMSSYTAQEYGWPSSHSANATAVTLILFFELYNKRQELTQLENISYNGGLIIYYVSLIFGRLYCGMHGFFDIFTGSIIGIVVFLVRFKFGLVFDEWLLNSSRNDSIIGCLVTLSMITIGYLSMIHYHSEPVDDCPCFDDSVAFIGVLLGIDICNWTKCFSNGGSVEELISIPYKQDFGIFKSLIRVLIGIVLVVVWKAVSKPIIFTILPPIYKNIGIYLPRKNYTSTAFSEKTTRQIRSQSLSNMNHESIGGEINNLIRDVIDHDKKDEVGPENDIDIYEMLDYQQSNLKNRNPPKEQTKEKEEPKVSGVFKPRFDVETIGRVLVYAGVSTAAYCGFDIVTYNLGLGA</sequence>
<dbReference type="OrthoDB" id="301434at2759"/>
<evidence type="ECO:0000256" key="6">
    <source>
        <dbReference type="ARBA" id="ARBA00023136"/>
    </source>
</evidence>
<keyword evidence="5 9" id="KW-1133">Transmembrane helix</keyword>
<evidence type="ECO:0000256" key="7">
    <source>
        <dbReference type="ARBA" id="ARBA00038324"/>
    </source>
</evidence>
<gene>
    <name evidence="11" type="ORF">HYPBUDRAFT_116325</name>
</gene>
<dbReference type="AlphaFoldDB" id="A0A1E4RQ59"/>
<evidence type="ECO:0000256" key="1">
    <source>
        <dbReference type="ARBA" id="ARBA00004477"/>
    </source>
</evidence>
<feature type="region of interest" description="Disordered" evidence="8">
    <location>
        <begin position="1"/>
        <end position="32"/>
    </location>
</feature>
<dbReference type="GeneID" id="30993711"/>
<dbReference type="InterPro" id="IPR036938">
    <property type="entry name" value="PAP2/HPO_sf"/>
</dbReference>
<keyword evidence="12" id="KW-1185">Reference proteome</keyword>
<keyword evidence="2 9" id="KW-0812">Transmembrane</keyword>
<evidence type="ECO:0000256" key="4">
    <source>
        <dbReference type="ARBA" id="ARBA00022824"/>
    </source>
</evidence>
<comment type="similarity">
    <text evidence="7">Belongs to the type 2 lipid phosphate phosphatase family.</text>
</comment>
<dbReference type="GO" id="GO:0005789">
    <property type="term" value="C:endoplasmic reticulum membrane"/>
    <property type="evidence" value="ECO:0007669"/>
    <property type="project" value="UniProtKB-SubCell"/>
</dbReference>
<dbReference type="Pfam" id="PF01569">
    <property type="entry name" value="PAP2"/>
    <property type="match status" value="1"/>
</dbReference>
<dbReference type="InterPro" id="IPR000326">
    <property type="entry name" value="PAP2/HPO"/>
</dbReference>
<proteinExistence type="inferred from homology"/>
<organism evidence="11 12">
    <name type="scientific">Hyphopichia burtonii NRRL Y-1933</name>
    <dbReference type="NCBI Taxonomy" id="984485"/>
    <lineage>
        <taxon>Eukaryota</taxon>
        <taxon>Fungi</taxon>
        <taxon>Dikarya</taxon>
        <taxon>Ascomycota</taxon>
        <taxon>Saccharomycotina</taxon>
        <taxon>Pichiomycetes</taxon>
        <taxon>Debaryomycetaceae</taxon>
        <taxon>Hyphopichia</taxon>
    </lineage>
</organism>
<keyword evidence="4" id="KW-0256">Endoplasmic reticulum</keyword>
<dbReference type="Gene3D" id="1.20.144.10">
    <property type="entry name" value="Phosphatidic acid phosphatase type 2/haloperoxidase"/>
    <property type="match status" value="1"/>
</dbReference>
<protein>
    <submittedName>
        <fullName evidence="11">PAP2-domain-containing protein</fullName>
    </submittedName>
</protein>
<feature type="transmembrane region" description="Helical" evidence="9">
    <location>
        <begin position="244"/>
        <end position="262"/>
    </location>
</feature>
<keyword evidence="6 9" id="KW-0472">Membrane</keyword>
<dbReference type="GO" id="GO:0006629">
    <property type="term" value="P:lipid metabolic process"/>
    <property type="evidence" value="ECO:0007669"/>
    <property type="project" value="UniProtKB-ARBA"/>
</dbReference>
<dbReference type="RefSeq" id="XP_020078476.1">
    <property type="nucleotide sequence ID" value="XM_020219161.1"/>
</dbReference>
<dbReference type="SUPFAM" id="SSF48317">
    <property type="entry name" value="Acid phosphatase/Vanadium-dependent haloperoxidase"/>
    <property type="match status" value="1"/>
</dbReference>
<dbReference type="PANTHER" id="PTHR14969:SF28">
    <property type="entry name" value="DIHYDROSPHINGOSINE 1-PHOSPHATE PHOSPHATASE LCB3-RELATED"/>
    <property type="match status" value="1"/>
</dbReference>
<evidence type="ECO:0000313" key="11">
    <source>
        <dbReference type="EMBL" id="ODV69409.1"/>
    </source>
</evidence>
<feature type="domain" description="Phosphatidic acid phosphatase type 2/haloperoxidase" evidence="10">
    <location>
        <begin position="105"/>
        <end position="226"/>
    </location>
</feature>
<feature type="transmembrane region" description="Helical" evidence="9">
    <location>
        <begin position="109"/>
        <end position="128"/>
    </location>
</feature>
<reference evidence="12" key="1">
    <citation type="submission" date="2016-05" db="EMBL/GenBank/DDBJ databases">
        <title>Comparative genomics of biotechnologically important yeasts.</title>
        <authorList>
            <consortium name="DOE Joint Genome Institute"/>
            <person name="Riley R."/>
            <person name="Haridas S."/>
            <person name="Wolfe K.H."/>
            <person name="Lopes M.R."/>
            <person name="Hittinger C.T."/>
            <person name="Goker M."/>
            <person name="Salamov A."/>
            <person name="Wisecaver J."/>
            <person name="Long T.M."/>
            <person name="Aerts A.L."/>
            <person name="Barry K."/>
            <person name="Choi C."/>
            <person name="Clum A."/>
            <person name="Coughlan A.Y."/>
            <person name="Deshpande S."/>
            <person name="Douglass A.P."/>
            <person name="Hanson S.J."/>
            <person name="Klenk H.-P."/>
            <person name="Labutti K."/>
            <person name="Lapidus A."/>
            <person name="Lindquist E."/>
            <person name="Lipzen A."/>
            <person name="Meier-Kolthoff J.P."/>
            <person name="Ohm R.A."/>
            <person name="Otillar R.P."/>
            <person name="Pangilinan J."/>
            <person name="Peng Y."/>
            <person name="Rokas A."/>
            <person name="Rosa C.A."/>
            <person name="Scheuner C."/>
            <person name="Sibirny A.A."/>
            <person name="Slot J.C."/>
            <person name="Stielow J.B."/>
            <person name="Sun H."/>
            <person name="Kurtzman C.P."/>
            <person name="Blackwell M."/>
            <person name="Grigoriev I.V."/>
            <person name="Jeffries T.W."/>
        </authorList>
    </citation>
    <scope>NUCLEOTIDE SEQUENCE [LARGE SCALE GENOMIC DNA]</scope>
    <source>
        <strain evidence="12">NRRL Y-1933</strain>
    </source>
</reference>
<evidence type="ECO:0000256" key="3">
    <source>
        <dbReference type="ARBA" id="ARBA00022801"/>
    </source>
</evidence>
<name>A0A1E4RQ59_9ASCO</name>
<evidence type="ECO:0000256" key="5">
    <source>
        <dbReference type="ARBA" id="ARBA00022989"/>
    </source>
</evidence>
<feature type="transmembrane region" description="Helical" evidence="9">
    <location>
        <begin position="321"/>
        <end position="338"/>
    </location>
</feature>
<evidence type="ECO:0000256" key="8">
    <source>
        <dbReference type="SAM" id="MobiDB-lite"/>
    </source>
</evidence>
<evidence type="ECO:0000256" key="9">
    <source>
        <dbReference type="SAM" id="Phobius"/>
    </source>
</evidence>
<feature type="transmembrane region" description="Helical" evidence="9">
    <location>
        <begin position="183"/>
        <end position="202"/>
    </location>
</feature>
<dbReference type="CDD" id="cd03388">
    <property type="entry name" value="PAP2_SPPase1"/>
    <property type="match status" value="1"/>
</dbReference>
<dbReference type="SMART" id="SM00014">
    <property type="entry name" value="acidPPc"/>
    <property type="match status" value="1"/>
</dbReference>
<feature type="compositionally biased region" description="Basic and acidic residues" evidence="8">
    <location>
        <begin position="18"/>
        <end position="32"/>
    </location>
</feature>
<feature type="transmembrane region" description="Helical" evidence="9">
    <location>
        <begin position="75"/>
        <end position="97"/>
    </location>
</feature>
<dbReference type="Proteomes" id="UP000095085">
    <property type="component" value="Unassembled WGS sequence"/>
</dbReference>
<keyword evidence="3" id="KW-0378">Hydrolase</keyword>
<accession>A0A1E4RQ59</accession>
<evidence type="ECO:0000259" key="10">
    <source>
        <dbReference type="SMART" id="SM00014"/>
    </source>
</evidence>
<feature type="transmembrane region" description="Helical" evidence="9">
    <location>
        <begin position="209"/>
        <end position="232"/>
    </location>
</feature>
<dbReference type="PANTHER" id="PTHR14969">
    <property type="entry name" value="SPHINGOSINE-1-PHOSPHATE PHOSPHOHYDROLASE"/>
    <property type="match status" value="1"/>
</dbReference>